<proteinExistence type="predicted"/>
<evidence type="ECO:0000313" key="7">
    <source>
        <dbReference type="Proteomes" id="UP001321763"/>
    </source>
</evidence>
<evidence type="ECO:0000313" key="4">
    <source>
        <dbReference type="EMBL" id="RXI57049.1"/>
    </source>
</evidence>
<keyword evidence="1" id="KW-0472">Membrane</keyword>
<feature type="transmembrane region" description="Helical" evidence="1">
    <location>
        <begin position="41"/>
        <end position="58"/>
    </location>
</feature>
<evidence type="ECO:0000313" key="2">
    <source>
        <dbReference type="EMBL" id="BDR82469.1"/>
    </source>
</evidence>
<feature type="transmembrane region" description="Helical" evidence="1">
    <location>
        <begin position="6"/>
        <end position="21"/>
    </location>
</feature>
<sequence length="86" mass="10499">MNYTHVILNILLFIYIFYALYNKIYMNKSNTNKKPKNRFKFYYIMLILFIFLLFLDIIKGDINLQTLFWVQFCIINIILLNEKSSV</sequence>
<protein>
    <submittedName>
        <fullName evidence="3">Uncharacterized protein</fullName>
    </submittedName>
</protein>
<evidence type="ECO:0000313" key="5">
    <source>
        <dbReference type="Proteomes" id="UP000290273"/>
    </source>
</evidence>
<dbReference type="Proteomes" id="UP001321763">
    <property type="component" value="Plasmid pKHSU-234311-028-1"/>
</dbReference>
<feature type="transmembrane region" description="Helical" evidence="1">
    <location>
        <begin position="64"/>
        <end position="81"/>
    </location>
</feature>
<dbReference type="EMBL" id="QMAP01000019">
    <property type="protein sequence ID" value="RXI44281.1"/>
    <property type="molecule type" value="Genomic_DNA"/>
</dbReference>
<reference evidence="2 7" key="2">
    <citation type="submission" date="2022-09" db="EMBL/GenBank/DDBJ databases">
        <title>complete genome sequences of Clostridium tetani str. KHSU-234311-028 isolated from soil.</title>
        <authorList>
            <person name="Sekizuka T."/>
            <person name="Shitada C."/>
            <person name="Takahashi M."/>
            <person name="Kuroda M."/>
        </authorList>
    </citation>
    <scope>NUCLEOTIDE SEQUENCE [LARGE SCALE GENOMIC DNA]</scope>
    <source>
        <strain evidence="2 7">KHSU-234311-028</strain>
        <plasmid evidence="2 7">pKHSU-234311-028-1</plasmid>
    </source>
</reference>
<dbReference type="Proteomes" id="UP000290273">
    <property type="component" value="Unassembled WGS sequence"/>
</dbReference>
<keyword evidence="1" id="KW-0812">Transmembrane</keyword>
<dbReference type="Proteomes" id="UP000290921">
    <property type="component" value="Unassembled WGS sequence"/>
</dbReference>
<evidence type="ECO:0000256" key="1">
    <source>
        <dbReference type="SAM" id="Phobius"/>
    </source>
</evidence>
<name>A0A4Q0V975_CLOTA</name>
<dbReference type="EMBL" id="QMAU01000026">
    <property type="protein sequence ID" value="RXI57049.1"/>
    <property type="molecule type" value="Genomic_DNA"/>
</dbReference>
<reference evidence="5 6" key="1">
    <citation type="submission" date="2018-06" db="EMBL/GenBank/DDBJ databases">
        <title>Genome conservation of Clostridium tetani.</title>
        <authorList>
            <person name="Bruggemann H."/>
            <person name="Popoff M.R."/>
        </authorList>
    </citation>
    <scope>NUCLEOTIDE SEQUENCE [LARGE SCALE GENOMIC DNA]</scope>
    <source>
        <strain evidence="3 6">2017.061</strain>
        <strain evidence="4 5">63.05</strain>
    </source>
</reference>
<keyword evidence="2" id="KW-0614">Plasmid</keyword>
<dbReference type="AlphaFoldDB" id="A0A4Q0V975"/>
<organism evidence="3 6">
    <name type="scientific">Clostridium tetani</name>
    <dbReference type="NCBI Taxonomy" id="1513"/>
    <lineage>
        <taxon>Bacteria</taxon>
        <taxon>Bacillati</taxon>
        <taxon>Bacillota</taxon>
        <taxon>Clostridia</taxon>
        <taxon>Eubacteriales</taxon>
        <taxon>Clostridiaceae</taxon>
        <taxon>Clostridium</taxon>
    </lineage>
</organism>
<accession>A0A4Q0V975</accession>
<evidence type="ECO:0000313" key="3">
    <source>
        <dbReference type="EMBL" id="RXI44281.1"/>
    </source>
</evidence>
<geneLocation type="plasmid" evidence="2 7">
    <name>pKHSU-234311-028-1</name>
</geneLocation>
<keyword evidence="1" id="KW-1133">Transmembrane helix</keyword>
<gene>
    <name evidence="3" type="ORF">DP130_13460</name>
    <name evidence="4" type="ORF">DP131_06325</name>
    <name evidence="2" type="ORF">K234311028_p10280</name>
</gene>
<dbReference type="EMBL" id="AP026819">
    <property type="protein sequence ID" value="BDR82469.1"/>
    <property type="molecule type" value="Genomic_DNA"/>
</dbReference>
<evidence type="ECO:0000313" key="6">
    <source>
        <dbReference type="Proteomes" id="UP000290921"/>
    </source>
</evidence>